<dbReference type="Pfam" id="PF09203">
    <property type="entry name" value="MspA"/>
    <property type="match status" value="1"/>
</dbReference>
<evidence type="ECO:0000313" key="4">
    <source>
        <dbReference type="Proteomes" id="UP000009159"/>
    </source>
</evidence>
<dbReference type="HOGENOM" id="CLU_089957_0_0_11"/>
<dbReference type="InterPro" id="IPR015286">
    <property type="entry name" value="Porin_fam_mycobact-type"/>
</dbReference>
<reference evidence="3" key="1">
    <citation type="submission" date="2006-12" db="EMBL/GenBank/DDBJ databases">
        <title>Complete sequence of Mycobacterium vanbaalenii PYR-1.</title>
        <authorList>
            <consortium name="US DOE Joint Genome Institute"/>
            <person name="Copeland A."/>
            <person name="Lucas S."/>
            <person name="Lapidus A."/>
            <person name="Barry K."/>
            <person name="Detter J.C."/>
            <person name="Glavina del Rio T."/>
            <person name="Hammon N."/>
            <person name="Israni S."/>
            <person name="Dalin E."/>
            <person name="Tice H."/>
            <person name="Pitluck S."/>
            <person name="Singan V."/>
            <person name="Schmutz J."/>
            <person name="Larimer F."/>
            <person name="Land M."/>
            <person name="Hauser L."/>
            <person name="Kyrpides N."/>
            <person name="Anderson I.J."/>
            <person name="Miller C."/>
            <person name="Richardson P."/>
        </authorList>
    </citation>
    <scope>NUCLEOTIDE SEQUENCE [LARGE SCALE GENOMIC DNA]</scope>
    <source>
        <strain evidence="3">PYR-1</strain>
    </source>
</reference>
<dbReference type="STRING" id="350058.Mvan_5768"/>
<keyword evidence="1 2" id="KW-0732">Signal</keyword>
<keyword evidence="4" id="KW-1185">Reference proteome</keyword>
<proteinExistence type="predicted"/>
<dbReference type="KEGG" id="mva:Mvan_5768"/>
<evidence type="ECO:0008006" key="5">
    <source>
        <dbReference type="Google" id="ProtNLM"/>
    </source>
</evidence>
<name>A1TH83_MYCVP</name>
<dbReference type="AlphaFoldDB" id="A1TH83"/>
<dbReference type="eggNOG" id="ENOG5030CH6">
    <property type="taxonomic scope" value="Bacteria"/>
</dbReference>
<accession>A1TH83</accession>
<feature type="chain" id="PRO_5002638345" description="MspA family protein" evidence="2">
    <location>
        <begin position="28"/>
        <end position="216"/>
    </location>
</feature>
<sequence>MRWRIRAGTAAATAALALVAGVPVVQADPVPMRPQVYDKVSRDGWHLNIRIENEVVNSIPNLANAQNSREGFVTASATATAVGGANPITDSIFILGYQLGCQSDVSAGLQYGGTAGLGPVGSLGLGGGILPSAAVGVNGGAAGFVQTVLQPGVIVDLPLSNMTLGPSGQAMLDIDNIHIKADACGGDVTIRSYAYLRVSTEAAHTQFAIYGDPIKI</sequence>
<evidence type="ECO:0000256" key="1">
    <source>
        <dbReference type="ARBA" id="ARBA00022729"/>
    </source>
</evidence>
<dbReference type="Gene3D" id="2.60.40.1650">
    <property type="entry name" value="Porin MspA (Ig-like beta-sandwich domain)"/>
    <property type="match status" value="2"/>
</dbReference>
<dbReference type="Proteomes" id="UP000009159">
    <property type="component" value="Chromosome"/>
</dbReference>
<protein>
    <recommendedName>
        <fullName evidence="5">MspA family protein</fullName>
    </recommendedName>
</protein>
<dbReference type="InterPro" id="IPR036435">
    <property type="entry name" value="Leukocidin/porin_MspA_sf"/>
</dbReference>
<gene>
    <name evidence="3" type="ordered locus">Mvan_5768</name>
</gene>
<dbReference type="SUPFAM" id="SSF56959">
    <property type="entry name" value="Leukocidin-like"/>
    <property type="match status" value="1"/>
</dbReference>
<organism evidence="3 4">
    <name type="scientific">Mycolicibacterium vanbaalenii (strain DSM 7251 / JCM 13017 / BCRC 16820 / KCTC 9966 / NRRL B-24157 / PYR-1)</name>
    <name type="common">Mycobacterium vanbaalenii</name>
    <dbReference type="NCBI Taxonomy" id="350058"/>
    <lineage>
        <taxon>Bacteria</taxon>
        <taxon>Bacillati</taxon>
        <taxon>Actinomycetota</taxon>
        <taxon>Actinomycetes</taxon>
        <taxon>Mycobacteriales</taxon>
        <taxon>Mycobacteriaceae</taxon>
        <taxon>Mycolicibacterium</taxon>
    </lineage>
</organism>
<dbReference type="EMBL" id="CP000511">
    <property type="protein sequence ID" value="ABM16533.1"/>
    <property type="molecule type" value="Genomic_DNA"/>
</dbReference>
<evidence type="ECO:0000256" key="2">
    <source>
        <dbReference type="SAM" id="SignalP"/>
    </source>
</evidence>
<evidence type="ECO:0000313" key="3">
    <source>
        <dbReference type="EMBL" id="ABM16533.1"/>
    </source>
</evidence>
<feature type="signal peptide" evidence="2">
    <location>
        <begin position="1"/>
        <end position="27"/>
    </location>
</feature>